<protein>
    <submittedName>
        <fullName evidence="1">Uncharacterized protein</fullName>
    </submittedName>
</protein>
<dbReference type="EMBL" id="JAHWXT010000001">
    <property type="protein sequence ID" value="MCF0263379.1"/>
    <property type="molecule type" value="Genomic_DNA"/>
</dbReference>
<dbReference type="Proteomes" id="UP000887320">
    <property type="component" value="Unassembled WGS sequence"/>
</dbReference>
<proteinExistence type="predicted"/>
<evidence type="ECO:0000313" key="2">
    <source>
        <dbReference type="Proteomes" id="UP000887320"/>
    </source>
</evidence>
<accession>A0A8X8KC45</accession>
<dbReference type="RefSeq" id="WP_234622630.1">
    <property type="nucleotide sequence ID" value="NZ_JAHWXT010000001.1"/>
</dbReference>
<name>A0A8X8KC45_ACIGI</name>
<gene>
    <name evidence="1" type="ORF">KW868_02670</name>
</gene>
<evidence type="ECO:0000313" key="1">
    <source>
        <dbReference type="EMBL" id="MCF0263379.1"/>
    </source>
</evidence>
<reference evidence="1" key="1">
    <citation type="submission" date="2021-07" db="EMBL/GenBank/DDBJ databases">
        <authorList>
            <person name="Fernandez M."/>
            <person name="Pereira P."/>
            <person name="Torres Tejerizo G.A."/>
            <person name="Gonzalez P."/>
            <person name="Agostini E."/>
        </authorList>
    </citation>
    <scope>NUCLEOTIDE SEQUENCE</scope>
    <source>
        <strain evidence="1">SFC 500-1A</strain>
    </source>
</reference>
<dbReference type="AlphaFoldDB" id="A0A8X8KC45"/>
<organism evidence="1 2">
    <name type="scientific">Acinetobacter guillouiae</name>
    <name type="common">Acinetobacter genomosp. 11</name>
    <dbReference type="NCBI Taxonomy" id="106649"/>
    <lineage>
        <taxon>Bacteria</taxon>
        <taxon>Pseudomonadati</taxon>
        <taxon>Pseudomonadota</taxon>
        <taxon>Gammaproteobacteria</taxon>
        <taxon>Moraxellales</taxon>
        <taxon>Moraxellaceae</taxon>
        <taxon>Acinetobacter</taxon>
    </lineage>
</organism>
<comment type="caution">
    <text evidence="1">The sequence shown here is derived from an EMBL/GenBank/DDBJ whole genome shotgun (WGS) entry which is preliminary data.</text>
</comment>
<sequence>MKIKYLKDTHDSKVGDVKEIQDHQANVLIKLNFAEIYQEQKKPAAKAKPSKTEE</sequence>